<feature type="domain" description="DUF2382" evidence="1">
    <location>
        <begin position="23"/>
        <end position="132"/>
    </location>
</feature>
<evidence type="ECO:0000313" key="2">
    <source>
        <dbReference type="EMBL" id="ARJ69376.1"/>
    </source>
</evidence>
<gene>
    <name evidence="2" type="ORF">B0A89_06770</name>
</gene>
<evidence type="ECO:0000259" key="1">
    <source>
        <dbReference type="Pfam" id="PF09557"/>
    </source>
</evidence>
<dbReference type="STRING" id="1945662.B0A89_06770"/>
<sequence>MTTTTEREITAQENLVSEQSQVIPVVEEFAHVSVARRETGGVRVTVTTDEVEEPHDVELSSQRVEVTRHSVGREIDAMPEPREEGDFLILPVVEERAVIVTKLFLTEEIHIRRTRLTEMVSVPVTLRRQHAVVEQLEPGSADLGLAHTGPNDPDL</sequence>
<dbReference type="RefSeq" id="WP_085377494.1">
    <property type="nucleotide sequence ID" value="NZ_CP020612.1"/>
</dbReference>
<reference evidence="2 3" key="1">
    <citation type="submission" date="2017-03" db="EMBL/GenBank/DDBJ databases">
        <title>Genome sequence of Paracoccus contaminans isolated from a water microcosm.</title>
        <authorList>
            <person name="Aurass P."/>
            <person name="Karste S."/>
            <person name="Trost E."/>
            <person name="Glaeser S.P."/>
            <person name="Kaempfer P."/>
            <person name="Flieger A."/>
        </authorList>
    </citation>
    <scope>NUCLEOTIDE SEQUENCE [LARGE SCALE GENOMIC DNA]</scope>
    <source>
        <strain evidence="3">RKI 16-01929T\LMG 29738T\CCM 8701T\CIP 111112T</strain>
    </source>
</reference>
<dbReference type="EMBL" id="CP020612">
    <property type="protein sequence ID" value="ARJ69376.1"/>
    <property type="molecule type" value="Genomic_DNA"/>
</dbReference>
<dbReference type="Proteomes" id="UP000193017">
    <property type="component" value="Chromosome"/>
</dbReference>
<dbReference type="AlphaFoldDB" id="A0A1W6CWZ5"/>
<organism evidence="2 3">
    <name type="scientific">Paracoccus contaminans</name>
    <dbReference type="NCBI Taxonomy" id="1945662"/>
    <lineage>
        <taxon>Bacteria</taxon>
        <taxon>Pseudomonadati</taxon>
        <taxon>Pseudomonadota</taxon>
        <taxon>Alphaproteobacteria</taxon>
        <taxon>Rhodobacterales</taxon>
        <taxon>Paracoccaceae</taxon>
        <taxon>Paracoccus</taxon>
    </lineage>
</organism>
<name>A0A1W6CWZ5_9RHOB</name>
<proteinExistence type="predicted"/>
<dbReference type="InterPro" id="IPR019060">
    <property type="entry name" value="DUF2382"/>
</dbReference>
<keyword evidence="3" id="KW-1185">Reference proteome</keyword>
<dbReference type="Pfam" id="PF09557">
    <property type="entry name" value="DUF2382"/>
    <property type="match status" value="1"/>
</dbReference>
<dbReference type="KEGG" id="pcon:B0A89_06770"/>
<dbReference type="OrthoDB" id="7775959at2"/>
<evidence type="ECO:0000313" key="3">
    <source>
        <dbReference type="Proteomes" id="UP000193017"/>
    </source>
</evidence>
<protein>
    <recommendedName>
        <fullName evidence="1">DUF2382 domain-containing protein</fullName>
    </recommendedName>
</protein>
<accession>A0A1W6CWZ5</accession>